<protein>
    <recommendedName>
        <fullName evidence="2">Bulb-type lectin domain-containing protein</fullName>
    </recommendedName>
</protein>
<feature type="chain" id="PRO_5018119554" description="Bulb-type lectin domain-containing protein" evidence="1">
    <location>
        <begin position="20"/>
        <end position="169"/>
    </location>
</feature>
<feature type="signal peptide" evidence="1">
    <location>
        <begin position="1"/>
        <end position="19"/>
    </location>
</feature>
<dbReference type="SUPFAM" id="SSF51110">
    <property type="entry name" value="alpha-D-mannose-specific plant lectins"/>
    <property type="match status" value="1"/>
</dbReference>
<dbReference type="SMART" id="SM00108">
    <property type="entry name" value="B_lectin"/>
    <property type="match status" value="1"/>
</dbReference>
<feature type="domain" description="Bulb-type lectin" evidence="2">
    <location>
        <begin position="61"/>
        <end position="169"/>
    </location>
</feature>
<dbReference type="AlphaFoldDB" id="A0A3G2UUS1"/>
<dbReference type="Gene3D" id="2.90.10.10">
    <property type="entry name" value="Bulb-type lectin domain"/>
    <property type="match status" value="2"/>
</dbReference>
<gene>
    <name evidence="3" type="ORF">EBF16_18410</name>
</gene>
<dbReference type="RefSeq" id="WP_063141388.1">
    <property type="nucleotide sequence ID" value="NZ_CP033230.1"/>
</dbReference>
<evidence type="ECO:0000256" key="1">
    <source>
        <dbReference type="SAM" id="SignalP"/>
    </source>
</evidence>
<dbReference type="Proteomes" id="UP000280708">
    <property type="component" value="Chromosome"/>
</dbReference>
<evidence type="ECO:0000259" key="2">
    <source>
        <dbReference type="PROSITE" id="PS50927"/>
    </source>
</evidence>
<evidence type="ECO:0000313" key="4">
    <source>
        <dbReference type="Proteomes" id="UP000280708"/>
    </source>
</evidence>
<sequence length="169" mass="18245">MRRIIIALALTIIAGPAVAQVTTRYVYDALGRLVGVGNLGGTVNGNAARIQHDVADNRTYYQSWNVIVLLSPGQQITSPDGRFRLVQQGDGNLVLYFGAQALWANGVFGANYTTYLQGDGNFVTYSPSGPVWNTETNAIGARLALQNDGNLVIYDLDDRVVWTTNTGGH</sequence>
<dbReference type="PROSITE" id="PS50927">
    <property type="entry name" value="BULB_LECTIN"/>
    <property type="match status" value="1"/>
</dbReference>
<keyword evidence="1" id="KW-0732">Signal</keyword>
<dbReference type="EMBL" id="CP033230">
    <property type="protein sequence ID" value="AYO78695.1"/>
    <property type="molecule type" value="Genomic_DNA"/>
</dbReference>
<accession>A0A3G2UUS1</accession>
<organism evidence="3 4">
    <name type="scientific">Sphingobium yanoikuyae</name>
    <name type="common">Sphingomonas yanoikuyae</name>
    <dbReference type="NCBI Taxonomy" id="13690"/>
    <lineage>
        <taxon>Bacteria</taxon>
        <taxon>Pseudomonadati</taxon>
        <taxon>Pseudomonadota</taxon>
        <taxon>Alphaproteobacteria</taxon>
        <taxon>Sphingomonadales</taxon>
        <taxon>Sphingomonadaceae</taxon>
        <taxon>Sphingobium</taxon>
    </lineage>
</organism>
<evidence type="ECO:0000313" key="3">
    <source>
        <dbReference type="EMBL" id="AYO78695.1"/>
    </source>
</evidence>
<dbReference type="InterPro" id="IPR001480">
    <property type="entry name" value="Bulb-type_lectin_dom"/>
</dbReference>
<name>A0A3G2UUS1_SPHYA</name>
<proteinExistence type="predicted"/>
<dbReference type="InterPro" id="IPR036426">
    <property type="entry name" value="Bulb-type_lectin_dom_sf"/>
</dbReference>
<reference evidence="3 4" key="1">
    <citation type="submission" date="2018-10" db="EMBL/GenBank/DDBJ databases">
        <title>Characterization and genome analysis of a novel bacterium Sphingobium yanoikuyae SJTF8 capable of degrading PAHs.</title>
        <authorList>
            <person name="Yin C."/>
            <person name="Xiong W."/>
            <person name="Liang R."/>
        </authorList>
    </citation>
    <scope>NUCLEOTIDE SEQUENCE [LARGE SCALE GENOMIC DNA]</scope>
    <source>
        <strain evidence="3 4">SJTF8</strain>
    </source>
</reference>